<dbReference type="AlphaFoldDB" id="A0A3D1JH09"/>
<reference evidence="2 3" key="1">
    <citation type="journal article" date="2018" name="Nat. Biotechnol.">
        <title>A standardized bacterial taxonomy based on genome phylogeny substantially revises the tree of life.</title>
        <authorList>
            <person name="Parks D.H."/>
            <person name="Chuvochina M."/>
            <person name="Waite D.W."/>
            <person name="Rinke C."/>
            <person name="Skarshewski A."/>
            <person name="Chaumeil P.A."/>
            <person name="Hugenholtz P."/>
        </authorList>
    </citation>
    <scope>NUCLEOTIDE SEQUENCE [LARGE SCALE GENOMIC DNA]</scope>
    <source>
        <strain evidence="2">UBA8781</strain>
    </source>
</reference>
<protein>
    <submittedName>
        <fullName evidence="2">Uncharacterized protein</fullName>
    </submittedName>
</protein>
<feature type="region of interest" description="Disordered" evidence="1">
    <location>
        <begin position="85"/>
        <end position="109"/>
    </location>
</feature>
<proteinExistence type="predicted"/>
<dbReference type="STRING" id="229919.GCA_001050195_01120"/>
<dbReference type="OrthoDB" id="9890321at2"/>
<accession>A0A3D1JH09</accession>
<dbReference type="EMBL" id="DPBP01000033">
    <property type="protein sequence ID" value="HCE17861.1"/>
    <property type="molecule type" value="Genomic_DNA"/>
</dbReference>
<dbReference type="Proteomes" id="UP000264141">
    <property type="component" value="Unassembled WGS sequence"/>
</dbReference>
<evidence type="ECO:0000313" key="2">
    <source>
        <dbReference type="EMBL" id="HCE17861.1"/>
    </source>
</evidence>
<gene>
    <name evidence="2" type="ORF">DEQ80_08380</name>
</gene>
<evidence type="ECO:0000256" key="1">
    <source>
        <dbReference type="SAM" id="MobiDB-lite"/>
    </source>
</evidence>
<organism evidence="2 3">
    <name type="scientific">Anaerolinea thermolimosa</name>
    <dbReference type="NCBI Taxonomy" id="229919"/>
    <lineage>
        <taxon>Bacteria</taxon>
        <taxon>Bacillati</taxon>
        <taxon>Chloroflexota</taxon>
        <taxon>Anaerolineae</taxon>
        <taxon>Anaerolineales</taxon>
        <taxon>Anaerolineaceae</taxon>
        <taxon>Anaerolinea</taxon>
    </lineage>
</organism>
<dbReference type="RefSeq" id="WP_062190648.1">
    <property type="nucleotide sequence ID" value="NZ_DF967965.1"/>
</dbReference>
<name>A0A3D1JH09_9CHLR</name>
<comment type="caution">
    <text evidence="2">The sequence shown here is derived from an EMBL/GenBank/DDBJ whole genome shotgun (WGS) entry which is preliminary data.</text>
</comment>
<sequence>MYRKWGWIAAITGVVVIGGWLAFRVVSMALVNAVQASSKEALPGQTVTPPARLVSKERLLDPNLDVQSRASLAEKLELQQRLEENQKAGEVAPAPKNRPPELPGAGMKGIAETPMSGIFPGSDGLVRPEEAEIINYWAGSFDGSGWTVLAGSMPQDPSKGVVIVLKNDQFSLTDYQFIAAPDGIEQLRVVSVENGMVFLEDRQGKKVAFNLTSMRFSP</sequence>
<evidence type="ECO:0000313" key="3">
    <source>
        <dbReference type="Proteomes" id="UP000264141"/>
    </source>
</evidence>